<protein>
    <recommendedName>
        <fullName evidence="5">WPP domain-containing protein</fullName>
    </recommendedName>
</protein>
<dbReference type="OrthoDB" id="120976at2759"/>
<dbReference type="GO" id="GO:0005096">
    <property type="term" value="F:GTPase activator activity"/>
    <property type="evidence" value="ECO:0007669"/>
    <property type="project" value="InterPro"/>
</dbReference>
<accession>A0A2G5D544</accession>
<proteinExistence type="predicted"/>
<keyword evidence="4" id="KW-0539">Nucleus</keyword>
<dbReference type="InterPro" id="IPR032675">
    <property type="entry name" value="LRR_dom_sf"/>
</dbReference>
<gene>
    <name evidence="6" type="ORF">AQUCO_02700098v1</name>
</gene>
<dbReference type="InterPro" id="IPR025265">
    <property type="entry name" value="WPP_dom"/>
</dbReference>
<keyword evidence="7" id="KW-1185">Reference proteome</keyword>
<sequence>MVTTINQRSFSIKFWPLSQCTRLMLVERMTKNLSMLSIFSKKYGILSTAEAQENAKQIEDTAFAAANEHYEREPDGDGSSAVQLYAKESSKHMLEVFKRGPQTMEKVDSSCHKEAEEILRPLSEKGNSYSKICFSNRSFGRCVARVAEPILVSLKDQLTESSALEGCVLKFLDLSNNALGEKEDFECSSTRAGSEGGIALTEALNTCISLKKLDIRDNMFGVEAGLVEAYLGYLNLEDEGAIVI</sequence>
<comment type="subcellular location">
    <subcellularLocation>
        <location evidence="2">Cytoplasm</location>
    </subcellularLocation>
    <subcellularLocation>
        <location evidence="1">Nucleus</location>
    </subcellularLocation>
</comment>
<dbReference type="AlphaFoldDB" id="A0A2G5D544"/>
<evidence type="ECO:0000256" key="2">
    <source>
        <dbReference type="ARBA" id="ARBA00004496"/>
    </source>
</evidence>
<reference evidence="6 7" key="1">
    <citation type="submission" date="2017-09" db="EMBL/GenBank/DDBJ databases">
        <title>WGS assembly of Aquilegia coerulea Goldsmith.</title>
        <authorList>
            <person name="Hodges S."/>
            <person name="Kramer E."/>
            <person name="Nordborg M."/>
            <person name="Tomkins J."/>
            <person name="Borevitz J."/>
            <person name="Derieg N."/>
            <person name="Yan J."/>
            <person name="Mihaltcheva S."/>
            <person name="Hayes R.D."/>
            <person name="Rokhsar D."/>
        </authorList>
    </citation>
    <scope>NUCLEOTIDE SEQUENCE [LARGE SCALE GENOMIC DNA]</scope>
    <source>
        <strain evidence="7">cv. Goldsmith</strain>
    </source>
</reference>
<evidence type="ECO:0000256" key="4">
    <source>
        <dbReference type="ARBA" id="ARBA00023242"/>
    </source>
</evidence>
<dbReference type="Pfam" id="PF13943">
    <property type="entry name" value="WPP"/>
    <property type="match status" value="1"/>
</dbReference>
<dbReference type="STRING" id="218851.A0A2G5D544"/>
<evidence type="ECO:0000313" key="7">
    <source>
        <dbReference type="Proteomes" id="UP000230069"/>
    </source>
</evidence>
<dbReference type="Gene3D" id="3.80.10.10">
    <property type="entry name" value="Ribonuclease Inhibitor"/>
    <property type="match status" value="1"/>
</dbReference>
<dbReference type="EMBL" id="KZ305044">
    <property type="protein sequence ID" value="PIA38636.1"/>
    <property type="molecule type" value="Genomic_DNA"/>
</dbReference>
<dbReference type="GO" id="GO:0005737">
    <property type="term" value="C:cytoplasm"/>
    <property type="evidence" value="ECO:0007669"/>
    <property type="project" value="UniProtKB-SubCell"/>
</dbReference>
<evidence type="ECO:0000313" key="6">
    <source>
        <dbReference type="EMBL" id="PIA38636.1"/>
    </source>
</evidence>
<dbReference type="InParanoid" id="A0A2G5D544"/>
<feature type="domain" description="WPP" evidence="5">
    <location>
        <begin position="11"/>
        <end position="105"/>
    </location>
</feature>
<dbReference type="SUPFAM" id="SSF52047">
    <property type="entry name" value="RNI-like"/>
    <property type="match status" value="1"/>
</dbReference>
<keyword evidence="3" id="KW-0963">Cytoplasm</keyword>
<name>A0A2G5D544_AQUCA</name>
<dbReference type="Proteomes" id="UP000230069">
    <property type="component" value="Unassembled WGS sequence"/>
</dbReference>
<dbReference type="GO" id="GO:0005634">
    <property type="term" value="C:nucleus"/>
    <property type="evidence" value="ECO:0007669"/>
    <property type="project" value="UniProtKB-SubCell"/>
</dbReference>
<dbReference type="InterPro" id="IPR038214">
    <property type="entry name" value="WPP_sf"/>
</dbReference>
<evidence type="ECO:0000259" key="5">
    <source>
        <dbReference type="Pfam" id="PF13943"/>
    </source>
</evidence>
<dbReference type="InterPro" id="IPR045203">
    <property type="entry name" value="RanGAP1/2"/>
</dbReference>
<evidence type="ECO:0000256" key="3">
    <source>
        <dbReference type="ARBA" id="ARBA00022490"/>
    </source>
</evidence>
<dbReference type="PANTHER" id="PTHR46761">
    <property type="entry name" value="RAN GTPASE-ACTIVATING PROTEIN 1"/>
    <property type="match status" value="1"/>
</dbReference>
<organism evidence="6 7">
    <name type="scientific">Aquilegia coerulea</name>
    <name type="common">Rocky mountain columbine</name>
    <dbReference type="NCBI Taxonomy" id="218851"/>
    <lineage>
        <taxon>Eukaryota</taxon>
        <taxon>Viridiplantae</taxon>
        <taxon>Streptophyta</taxon>
        <taxon>Embryophyta</taxon>
        <taxon>Tracheophyta</taxon>
        <taxon>Spermatophyta</taxon>
        <taxon>Magnoliopsida</taxon>
        <taxon>Ranunculales</taxon>
        <taxon>Ranunculaceae</taxon>
        <taxon>Thalictroideae</taxon>
        <taxon>Aquilegia</taxon>
    </lineage>
</organism>
<dbReference type="Gene3D" id="1.10.246.200">
    <property type="entry name" value="WPP domain"/>
    <property type="match status" value="1"/>
</dbReference>
<evidence type="ECO:0000256" key="1">
    <source>
        <dbReference type="ARBA" id="ARBA00004123"/>
    </source>
</evidence>
<dbReference type="PANTHER" id="PTHR46761:SF2">
    <property type="entry name" value="RAN GTPASE-ACTIVATING PROTEIN 1"/>
    <property type="match status" value="1"/>
</dbReference>